<accession>A0A1M4Y8E6</accession>
<dbReference type="Gene3D" id="3.40.50.1000">
    <property type="entry name" value="HAD superfamily/HAD-like"/>
    <property type="match status" value="1"/>
</dbReference>
<dbReference type="Proteomes" id="UP000325134">
    <property type="component" value="Unassembled WGS sequence"/>
</dbReference>
<dbReference type="OrthoDB" id="9779910at2"/>
<gene>
    <name evidence="1" type="ORF">SAMN05444279_11463</name>
</gene>
<dbReference type="InterPro" id="IPR036412">
    <property type="entry name" value="HAD-like_sf"/>
</dbReference>
<name>A0A1M4Y8E6_9RHOB</name>
<protein>
    <submittedName>
        <fullName evidence="1">Uncharacterized protein</fullName>
    </submittedName>
</protein>
<keyword evidence="2" id="KW-1185">Reference proteome</keyword>
<dbReference type="AlphaFoldDB" id="A0A1M4Y8E6"/>
<evidence type="ECO:0000313" key="1">
    <source>
        <dbReference type="EMBL" id="SHF02041.1"/>
    </source>
</evidence>
<dbReference type="RefSeq" id="WP_149776189.1">
    <property type="nucleotide sequence ID" value="NZ_FQVK01000014.1"/>
</dbReference>
<reference evidence="1 2" key="1">
    <citation type="submission" date="2016-11" db="EMBL/GenBank/DDBJ databases">
        <authorList>
            <person name="Varghese N."/>
            <person name="Submissions S."/>
        </authorList>
    </citation>
    <scope>NUCLEOTIDE SEQUENCE [LARGE SCALE GENOMIC DNA]</scope>
    <source>
        <strain evidence="1 2">DSM 29341</strain>
    </source>
</reference>
<dbReference type="CDD" id="cd01427">
    <property type="entry name" value="HAD_like"/>
    <property type="match status" value="1"/>
</dbReference>
<dbReference type="SUPFAM" id="SSF56784">
    <property type="entry name" value="HAD-like"/>
    <property type="match status" value="1"/>
</dbReference>
<dbReference type="Gene3D" id="3.40.50.2020">
    <property type="match status" value="1"/>
</dbReference>
<dbReference type="InterPro" id="IPR000836">
    <property type="entry name" value="PRTase_dom"/>
</dbReference>
<organism evidence="1 2">
    <name type="scientific">Ruegeria intermedia</name>
    <dbReference type="NCBI Taxonomy" id="996115"/>
    <lineage>
        <taxon>Bacteria</taxon>
        <taxon>Pseudomonadati</taxon>
        <taxon>Pseudomonadota</taxon>
        <taxon>Alphaproteobacteria</taxon>
        <taxon>Rhodobacterales</taxon>
        <taxon>Roseobacteraceae</taxon>
        <taxon>Ruegeria</taxon>
    </lineage>
</organism>
<dbReference type="EMBL" id="FQVK01000014">
    <property type="protein sequence ID" value="SHF02041.1"/>
    <property type="molecule type" value="Genomic_DNA"/>
</dbReference>
<dbReference type="InterPro" id="IPR023214">
    <property type="entry name" value="HAD_sf"/>
</dbReference>
<evidence type="ECO:0000313" key="2">
    <source>
        <dbReference type="Proteomes" id="UP000325134"/>
    </source>
</evidence>
<proteinExistence type="predicted"/>
<dbReference type="CDD" id="cd06223">
    <property type="entry name" value="PRTases_typeI"/>
    <property type="match status" value="1"/>
</dbReference>
<dbReference type="SUPFAM" id="SSF53271">
    <property type="entry name" value="PRTase-like"/>
    <property type="match status" value="1"/>
</dbReference>
<dbReference type="InterPro" id="IPR029057">
    <property type="entry name" value="PRTase-like"/>
</dbReference>
<sequence>MHILLDLDGTLVKTTASKYDDIKYGRNRCFSLDEIPIVEGAREFVEAAKKRGHSVTIVSDSHDAYVGPVSEKIFDAPWLALADKPNTAKLRSYLERRFGFPSSAIAEEFLVVGDTGLNIQLARGLSIPSVLLLPGPGDIPYDPYYDGLASWARLCMEGATYNCRSFRELLRVIETPAKHRLVLEDKQGNAAVRMFTARNLNDGYTLIRCIGRQQQGPCDAYGAIERYYKFGSEDRTENFLGEVVRDVSRYLNDEVMAHDAIRWDIITCVADKATTKPPRKMAKLLHELNVDLQKNELFVWSPEVTGSIRQEKHRAGRMGFIKRFVRLESEIDLRGKSVIVVDDQFTTGATAMSHVDMLLEAGVRNVLFLALFYLTNEVPVEKSCPRCGKIARIKYRKRDGSPFYNCVPPEYNGNGCGWMGNITNVRN</sequence>